<dbReference type="Proteomes" id="UP000649826">
    <property type="component" value="Unassembled WGS sequence"/>
</dbReference>
<accession>A0ABR7IJM3</accession>
<evidence type="ECO:0000256" key="5">
    <source>
        <dbReference type="ARBA" id="ARBA00022764"/>
    </source>
</evidence>
<dbReference type="Pfam" id="PF16822">
    <property type="entry name" value="ALGX"/>
    <property type="match status" value="1"/>
</dbReference>
<feature type="signal peptide" evidence="7">
    <location>
        <begin position="1"/>
        <end position="24"/>
    </location>
</feature>
<keyword evidence="10" id="KW-1185">Reference proteome</keyword>
<evidence type="ECO:0000256" key="1">
    <source>
        <dbReference type="ARBA" id="ARBA00004418"/>
    </source>
</evidence>
<evidence type="ECO:0000256" key="7">
    <source>
        <dbReference type="SAM" id="SignalP"/>
    </source>
</evidence>
<evidence type="ECO:0000313" key="9">
    <source>
        <dbReference type="EMBL" id="MBC5780223.1"/>
    </source>
</evidence>
<organism evidence="9 10">
    <name type="scientific">Blautia difficilis</name>
    <dbReference type="NCBI Taxonomy" id="2763027"/>
    <lineage>
        <taxon>Bacteria</taxon>
        <taxon>Bacillati</taxon>
        <taxon>Bacillota</taxon>
        <taxon>Clostridia</taxon>
        <taxon>Lachnospirales</taxon>
        <taxon>Lachnospiraceae</taxon>
        <taxon>Blautia</taxon>
    </lineage>
</organism>
<name>A0ABR7IJM3_9FIRM</name>
<comment type="subcellular location">
    <subcellularLocation>
        <location evidence="1">Periplasm</location>
    </subcellularLocation>
</comment>
<dbReference type="RefSeq" id="WP_186995170.1">
    <property type="nucleotide sequence ID" value="NZ_JACOQG010000018.1"/>
</dbReference>
<dbReference type="InterPro" id="IPR031811">
    <property type="entry name" value="ALGX/ALGJ_SGNH-like"/>
</dbReference>
<evidence type="ECO:0000313" key="10">
    <source>
        <dbReference type="Proteomes" id="UP000649826"/>
    </source>
</evidence>
<evidence type="ECO:0000256" key="6">
    <source>
        <dbReference type="ARBA" id="ARBA00022841"/>
    </source>
</evidence>
<dbReference type="EMBL" id="JACOQG010000018">
    <property type="protein sequence ID" value="MBC5780223.1"/>
    <property type="molecule type" value="Genomic_DNA"/>
</dbReference>
<evidence type="ECO:0000256" key="2">
    <source>
        <dbReference type="ARBA" id="ARBA00005182"/>
    </source>
</evidence>
<keyword evidence="5" id="KW-0574">Periplasm</keyword>
<keyword evidence="6" id="KW-0016">Alginate biosynthesis</keyword>
<gene>
    <name evidence="9" type="ORF">H8Z82_11285</name>
</gene>
<proteinExistence type="predicted"/>
<protein>
    <recommendedName>
        <fullName evidence="8">AlgX/AlgJ SGNH hydrolase-like domain-containing protein</fullName>
    </recommendedName>
</protein>
<comment type="pathway">
    <text evidence="2">Glycan biosynthesis; alginate biosynthesis.</text>
</comment>
<sequence>MKKGKLIYCILFFAICLCPSLGMLVTKQETSSENRQLSEFPSPKTEEGKINVEWLSQAGDYFQEHFAFRNELVTGNALLHGRLLETSTADGVIQGKNGWLYYKDSLDDYLGQDLLSDRSLFNIAHMLSMTQQALEEKGVNFRFTIAPNKNSLYGDNMPYYDKLKVSDQTNRENLEGWLKTEKVAYADLYQALMEEDEVLYHARDSHWNNKGAALAADVLMDALGKDHDSYEGESYTVRRDYTGDLDTMLYPLASTADDEIYYDKETTYATVEEIQSNFDPRITTVNPVKEGSLVMYRDSFGNALLPYMADAYANAYFSRGIPYQLTDVEAHSADTVIIERAERFLPEMSQFPPVLAAKEISLTENEELQGSDGAVDVKIKPQGMTAQLSGRIKEGLLDTDSRIYLKVNGSVYEAFPMDVKVGENLDDNGFCLYLPSELVAADGNDVEILIEKDNKIYNIYQNNIKEDSVQ</sequence>
<evidence type="ECO:0000259" key="8">
    <source>
        <dbReference type="Pfam" id="PF16822"/>
    </source>
</evidence>
<evidence type="ECO:0000256" key="3">
    <source>
        <dbReference type="ARBA" id="ARBA00022679"/>
    </source>
</evidence>
<feature type="chain" id="PRO_5046541214" description="AlgX/AlgJ SGNH hydrolase-like domain-containing protein" evidence="7">
    <location>
        <begin position="25"/>
        <end position="470"/>
    </location>
</feature>
<comment type="caution">
    <text evidence="9">The sequence shown here is derived from an EMBL/GenBank/DDBJ whole genome shotgun (WGS) entry which is preliminary data.</text>
</comment>
<evidence type="ECO:0000256" key="4">
    <source>
        <dbReference type="ARBA" id="ARBA00022729"/>
    </source>
</evidence>
<reference evidence="9 10" key="1">
    <citation type="submission" date="2020-08" db="EMBL/GenBank/DDBJ databases">
        <title>Genome public.</title>
        <authorList>
            <person name="Liu C."/>
            <person name="Sun Q."/>
        </authorList>
    </citation>
    <scope>NUCLEOTIDE SEQUENCE [LARGE SCALE GENOMIC DNA]</scope>
    <source>
        <strain evidence="9 10">M29</strain>
    </source>
</reference>
<feature type="domain" description="AlgX/AlgJ SGNH hydrolase-like" evidence="8">
    <location>
        <begin position="92"/>
        <end position="250"/>
    </location>
</feature>
<keyword evidence="3" id="KW-0808">Transferase</keyword>
<keyword evidence="4 7" id="KW-0732">Signal</keyword>